<reference evidence="6" key="2">
    <citation type="journal article" date="2023" name="IMA Fungus">
        <title>Comparative genomic study of the Penicillium genus elucidates a diverse pangenome and 15 lateral gene transfer events.</title>
        <authorList>
            <person name="Petersen C."/>
            <person name="Sorensen T."/>
            <person name="Nielsen M.R."/>
            <person name="Sondergaard T.E."/>
            <person name="Sorensen J.L."/>
            <person name="Fitzpatrick D.A."/>
            <person name="Frisvad J.C."/>
            <person name="Nielsen K.L."/>
        </authorList>
    </citation>
    <scope>NUCLEOTIDE SEQUENCE</scope>
    <source>
        <strain evidence="6">IBT 26290</strain>
    </source>
</reference>
<dbReference type="PANTHER" id="PTHR43585">
    <property type="entry name" value="FUMIPYRROLE BIOSYNTHESIS PROTEIN C"/>
    <property type="match status" value="1"/>
</dbReference>
<dbReference type="SUPFAM" id="SSF56059">
    <property type="entry name" value="Glutathione synthetase ATP-binding domain-like"/>
    <property type="match status" value="1"/>
</dbReference>
<proteinExistence type="predicted"/>
<dbReference type="PROSITE" id="PS50975">
    <property type="entry name" value="ATP_GRASP"/>
    <property type="match status" value="1"/>
</dbReference>
<comment type="caution">
    <text evidence="6">The sequence shown here is derived from an EMBL/GenBank/DDBJ whole genome shotgun (WGS) entry which is preliminary data.</text>
</comment>
<dbReference type="Pfam" id="PF13535">
    <property type="entry name" value="ATP-grasp_4"/>
    <property type="match status" value="1"/>
</dbReference>
<dbReference type="GeneID" id="81425495"/>
<organism evidence="6 7">
    <name type="scientific">Penicillium canariense</name>
    <dbReference type="NCBI Taxonomy" id="189055"/>
    <lineage>
        <taxon>Eukaryota</taxon>
        <taxon>Fungi</taxon>
        <taxon>Dikarya</taxon>
        <taxon>Ascomycota</taxon>
        <taxon>Pezizomycotina</taxon>
        <taxon>Eurotiomycetes</taxon>
        <taxon>Eurotiomycetidae</taxon>
        <taxon>Eurotiales</taxon>
        <taxon>Aspergillaceae</taxon>
        <taxon>Penicillium</taxon>
    </lineage>
</organism>
<dbReference type="RefSeq" id="XP_056545061.1">
    <property type="nucleotide sequence ID" value="XM_056686319.1"/>
</dbReference>
<evidence type="ECO:0000256" key="3">
    <source>
        <dbReference type="ARBA" id="ARBA00022840"/>
    </source>
</evidence>
<dbReference type="Proteomes" id="UP001149163">
    <property type="component" value="Unassembled WGS sequence"/>
</dbReference>
<evidence type="ECO:0000256" key="2">
    <source>
        <dbReference type="ARBA" id="ARBA00022741"/>
    </source>
</evidence>
<keyword evidence="2 4" id="KW-0547">Nucleotide-binding</keyword>
<dbReference type="InterPro" id="IPR011761">
    <property type="entry name" value="ATP-grasp"/>
</dbReference>
<dbReference type="InterPro" id="IPR052032">
    <property type="entry name" value="ATP-dep_AA_Ligase"/>
</dbReference>
<sequence length="638" mass="71376">MDESITNFDISWCLHILPSETGCLSLDLLVPAKGEDRRNTIDVKLPRFNLCNLQTQGEDSQWLRCLHDVVTDTTSPVLVKLILSTSHGFVCQSDFLKRRLVDCHRVDRVESFLLPAQEIHPVPENCKHITSLASLAMGAVVVPCAPTQSIQAISQQIDEELVKRLSFPWRSPVPIPRKRLALVGSRKLSALEGYTNAAASLNISIVVLDFAGNWIESREWSHLREDFIPFDMTADQGLPRRIVDAIQAYPKPIDGILTIEEHLLSVLPTAAVMLGLHTSPPDSCVLAQNKYRTRMLDQGDLMCHSLKSPSDLEQMLSIDSPRLVYPLIVKPSRGWASEGVWKVQSEDELREATSRLWKDSFTEWHGHEVVIEPYIEGPEIDANMVVLDGEILFFEVNDDFPSPGDLEGAPSFANFVESSNMIPSRLPATELQILERSLYNYVRLAGFSTGIYHIEARLRNSSCYFAETKDGLVDLVARSDPVSDTGVFLLEINPRPPGMQEINASARAYGVDYYSLSILNALVDPDRFRALSVPFTGGAQYHSQILFIPAEVGGIYTAGDVCAEALRRCPELKDNVSESMCFLQNGQEIPDPKSGSMTWVAFFIVYSRVSREDCLRVGQKLRRTVTQYMEECAVRQDS</sequence>
<dbReference type="AlphaFoldDB" id="A0A9W9I649"/>
<dbReference type="OrthoDB" id="434648at2759"/>
<evidence type="ECO:0000259" key="5">
    <source>
        <dbReference type="PROSITE" id="PS50975"/>
    </source>
</evidence>
<reference evidence="6" key="1">
    <citation type="submission" date="2022-11" db="EMBL/GenBank/DDBJ databases">
        <authorList>
            <person name="Petersen C."/>
        </authorList>
    </citation>
    <scope>NUCLEOTIDE SEQUENCE</scope>
    <source>
        <strain evidence="6">IBT 26290</strain>
    </source>
</reference>
<dbReference type="GO" id="GO:0016874">
    <property type="term" value="F:ligase activity"/>
    <property type="evidence" value="ECO:0007669"/>
    <property type="project" value="UniProtKB-KW"/>
</dbReference>
<dbReference type="PANTHER" id="PTHR43585:SF2">
    <property type="entry name" value="ATP-GRASP ENZYME FSQD"/>
    <property type="match status" value="1"/>
</dbReference>
<evidence type="ECO:0000256" key="1">
    <source>
        <dbReference type="ARBA" id="ARBA00022598"/>
    </source>
</evidence>
<keyword evidence="1" id="KW-0436">Ligase</keyword>
<evidence type="ECO:0000256" key="4">
    <source>
        <dbReference type="PROSITE-ProRule" id="PRU00409"/>
    </source>
</evidence>
<dbReference type="GO" id="GO:0046872">
    <property type="term" value="F:metal ion binding"/>
    <property type="evidence" value="ECO:0007669"/>
    <property type="project" value="InterPro"/>
</dbReference>
<name>A0A9W9I649_9EURO</name>
<accession>A0A9W9I649</accession>
<gene>
    <name evidence="6" type="ORF">N7482_004194</name>
</gene>
<evidence type="ECO:0000313" key="7">
    <source>
        <dbReference type="Proteomes" id="UP001149163"/>
    </source>
</evidence>
<protein>
    <recommendedName>
        <fullName evidence="5">ATP-grasp domain-containing protein</fullName>
    </recommendedName>
</protein>
<dbReference type="GO" id="GO:0005524">
    <property type="term" value="F:ATP binding"/>
    <property type="evidence" value="ECO:0007669"/>
    <property type="project" value="UniProtKB-UniRule"/>
</dbReference>
<dbReference type="InterPro" id="IPR041472">
    <property type="entry name" value="BL00235/CARNS1_N"/>
</dbReference>
<dbReference type="Pfam" id="PF18130">
    <property type="entry name" value="ATPgrasp_N"/>
    <property type="match status" value="1"/>
</dbReference>
<keyword evidence="7" id="KW-1185">Reference proteome</keyword>
<dbReference type="Gene3D" id="3.40.50.20">
    <property type="match status" value="1"/>
</dbReference>
<feature type="domain" description="ATP-grasp" evidence="5">
    <location>
        <begin position="293"/>
        <end position="522"/>
    </location>
</feature>
<dbReference type="EMBL" id="JAPQKN010000002">
    <property type="protein sequence ID" value="KAJ5168600.1"/>
    <property type="molecule type" value="Genomic_DNA"/>
</dbReference>
<dbReference type="Gene3D" id="3.30.470.20">
    <property type="entry name" value="ATP-grasp fold, B domain"/>
    <property type="match status" value="1"/>
</dbReference>
<keyword evidence="3 4" id="KW-0067">ATP-binding</keyword>
<evidence type="ECO:0000313" key="6">
    <source>
        <dbReference type="EMBL" id="KAJ5168600.1"/>
    </source>
</evidence>